<name>A0ACC4ADS0_POPAL</name>
<organism evidence="1 2">
    <name type="scientific">Populus alba</name>
    <name type="common">White poplar</name>
    <dbReference type="NCBI Taxonomy" id="43335"/>
    <lineage>
        <taxon>Eukaryota</taxon>
        <taxon>Viridiplantae</taxon>
        <taxon>Streptophyta</taxon>
        <taxon>Embryophyta</taxon>
        <taxon>Tracheophyta</taxon>
        <taxon>Spermatophyta</taxon>
        <taxon>Magnoliopsida</taxon>
        <taxon>eudicotyledons</taxon>
        <taxon>Gunneridae</taxon>
        <taxon>Pentapetalae</taxon>
        <taxon>rosids</taxon>
        <taxon>fabids</taxon>
        <taxon>Malpighiales</taxon>
        <taxon>Salicaceae</taxon>
        <taxon>Saliceae</taxon>
        <taxon>Populus</taxon>
    </lineage>
</organism>
<protein>
    <submittedName>
        <fullName evidence="1">Uncharacterized protein</fullName>
    </submittedName>
</protein>
<dbReference type="EMBL" id="RCHU02000037">
    <property type="protein sequence ID" value="KAL3564555.1"/>
    <property type="molecule type" value="Genomic_DNA"/>
</dbReference>
<keyword evidence="2" id="KW-1185">Reference proteome</keyword>
<evidence type="ECO:0000313" key="1">
    <source>
        <dbReference type="EMBL" id="KAL3564555.1"/>
    </source>
</evidence>
<sequence length="139" mass="16027">MPRTQRVQSVRPLRKDVVLEQVAEAYMLKEGDPEIQRQLIFATGVSKSEWPLKLSSKAFTPFEEGSVGETSSRSIHAQEGYHKIQRQYFRNRWHRSRECPRNSTSQSVRALCGKGVVVDNKQLAEAYMLKRDDSKFKAI</sequence>
<proteinExistence type="predicted"/>
<gene>
    <name evidence="1" type="ORF">D5086_033981</name>
</gene>
<reference evidence="1 2" key="1">
    <citation type="journal article" date="2024" name="Plant Biotechnol. J.">
        <title>Genome and CRISPR/Cas9 system of a widespread forest tree (Populus alba) in the world.</title>
        <authorList>
            <person name="Liu Y.J."/>
            <person name="Jiang P.F."/>
            <person name="Han X.M."/>
            <person name="Li X.Y."/>
            <person name="Wang H.M."/>
            <person name="Wang Y.J."/>
            <person name="Wang X.X."/>
            <person name="Zeng Q.Y."/>
        </authorList>
    </citation>
    <scope>NUCLEOTIDE SEQUENCE [LARGE SCALE GENOMIC DNA]</scope>
    <source>
        <strain evidence="2">cv. PAL-ZL1</strain>
    </source>
</reference>
<dbReference type="Proteomes" id="UP000309997">
    <property type="component" value="Unassembled WGS sequence"/>
</dbReference>
<comment type="caution">
    <text evidence="1">The sequence shown here is derived from an EMBL/GenBank/DDBJ whole genome shotgun (WGS) entry which is preliminary data.</text>
</comment>
<accession>A0ACC4ADS0</accession>
<evidence type="ECO:0000313" key="2">
    <source>
        <dbReference type="Proteomes" id="UP000309997"/>
    </source>
</evidence>